<keyword evidence="2" id="KW-0813">Transport</keyword>
<feature type="transmembrane region" description="Helical" evidence="10">
    <location>
        <begin position="147"/>
        <end position="169"/>
    </location>
</feature>
<proteinExistence type="predicted"/>
<feature type="region of interest" description="Disordered" evidence="9">
    <location>
        <begin position="347"/>
        <end position="368"/>
    </location>
</feature>
<evidence type="ECO:0000313" key="12">
    <source>
        <dbReference type="EMBL" id="JAC73545.1"/>
    </source>
</evidence>
<dbReference type="GO" id="GO:0005774">
    <property type="term" value="C:vacuolar membrane"/>
    <property type="evidence" value="ECO:0007669"/>
    <property type="project" value="UniProtKB-ARBA"/>
</dbReference>
<evidence type="ECO:0000256" key="9">
    <source>
        <dbReference type="SAM" id="MobiDB-lite"/>
    </source>
</evidence>
<dbReference type="SUPFAM" id="SSF47473">
    <property type="entry name" value="EF-hand"/>
    <property type="match status" value="1"/>
</dbReference>
<sequence length="532" mass="56418">MACEESYGFLPCSDSLGGSIFLMCAYGFLLLKGAEYISEGSEHLLGVLSPGVIGGLVLPVLGALPDTLIIIVAGLGDRETAQEEIAVGMGTLAGSTVMLLTIAWGGSVLLGHCDLDEQGRMKNKTLTKPFDLKETGVTCDQPTSKSAILMAISCVLYFGIQGPALFGLYHSRVAASVGAGLCFLCLCAYCTYQLLEPEAQRKKIRAAQKHFHKMYAVGKMAEFTRSFGGLLESDGSLNLATCQKLFDHFDTDSSGTIEKAELHALLTGLAISSESLAMEDTAHWLDDFDLDKDGLIDSSEFVAGLKRWVAEKRAVARQTAGMRPSSDGGHSQAASWLVSLPEEPLLGAADAGGDEEMEGEDEDDAAEPPTAQQIVTKAVALMAAGTLICGFFADPMVAAVNNFSTASGIPSFFVAFVVTPLASNSSELVSSLQFAARKRSKNISLTFSQVYGAVTMNNTLCLGVFLLVIAIQGLSWTYTAEVFTIVASTVVVGAVGYSSTTFRTWVALPVLAIYPLSLIGVYIMDHVLHLDG</sequence>
<dbReference type="GO" id="GO:0015369">
    <property type="term" value="F:calcium:proton antiporter activity"/>
    <property type="evidence" value="ECO:0007669"/>
    <property type="project" value="TreeGrafter"/>
</dbReference>
<evidence type="ECO:0000256" key="7">
    <source>
        <dbReference type="ARBA" id="ARBA00023065"/>
    </source>
</evidence>
<protein>
    <recommendedName>
        <fullName evidence="11">EF-hand domain-containing protein</fullName>
    </recommendedName>
</protein>
<dbReference type="GO" id="GO:0006874">
    <property type="term" value="P:intracellular calcium ion homeostasis"/>
    <property type="evidence" value="ECO:0007669"/>
    <property type="project" value="TreeGrafter"/>
</dbReference>
<dbReference type="PROSITE" id="PS00018">
    <property type="entry name" value="EF_HAND_1"/>
    <property type="match status" value="2"/>
</dbReference>
<keyword evidence="8 10" id="KW-0472">Membrane</keyword>
<evidence type="ECO:0000256" key="5">
    <source>
        <dbReference type="ARBA" id="ARBA00022837"/>
    </source>
</evidence>
<evidence type="ECO:0000256" key="10">
    <source>
        <dbReference type="SAM" id="Phobius"/>
    </source>
</evidence>
<dbReference type="Gene3D" id="1.20.1420.30">
    <property type="entry name" value="NCX, central ion-binding region"/>
    <property type="match status" value="1"/>
</dbReference>
<dbReference type="AlphaFoldDB" id="A0A061RS74"/>
<evidence type="ECO:0000256" key="2">
    <source>
        <dbReference type="ARBA" id="ARBA00022448"/>
    </source>
</evidence>
<dbReference type="InterPro" id="IPR011992">
    <property type="entry name" value="EF-hand-dom_pair"/>
</dbReference>
<dbReference type="EMBL" id="GBEZ01012328">
    <property type="protein sequence ID" value="JAC73545.1"/>
    <property type="molecule type" value="Transcribed_RNA"/>
</dbReference>
<accession>A0A061RS74</accession>
<feature type="transmembrane region" description="Helical" evidence="10">
    <location>
        <begin position="477"/>
        <end position="497"/>
    </location>
</feature>
<feature type="domain" description="EF-hand" evidence="11">
    <location>
        <begin position="276"/>
        <end position="311"/>
    </location>
</feature>
<dbReference type="InterPro" id="IPR018247">
    <property type="entry name" value="EF_Hand_1_Ca_BS"/>
</dbReference>
<dbReference type="PANTHER" id="PTHR31503:SF36">
    <property type="entry name" value="SODIUM_CALCIUM EXCHANGER MEMBRANE REGION DOMAIN-CONTAINING PROTEIN"/>
    <property type="match status" value="1"/>
</dbReference>
<reference evidence="12" key="1">
    <citation type="submission" date="2014-05" db="EMBL/GenBank/DDBJ databases">
        <title>The transcriptome of the halophilic microalga Tetraselmis sp. GSL018 isolated from the Great Salt Lake, Utah.</title>
        <authorList>
            <person name="Jinkerson R.E."/>
            <person name="D'Adamo S."/>
            <person name="Posewitz M.C."/>
        </authorList>
    </citation>
    <scope>NUCLEOTIDE SEQUENCE</scope>
    <source>
        <strain evidence="12">GSL018</strain>
    </source>
</reference>
<dbReference type="InterPro" id="IPR004837">
    <property type="entry name" value="NaCa_Exmemb"/>
</dbReference>
<evidence type="ECO:0000256" key="6">
    <source>
        <dbReference type="ARBA" id="ARBA00022989"/>
    </source>
</evidence>
<feature type="transmembrane region" description="Helical" evidence="10">
    <location>
        <begin position="450"/>
        <end position="471"/>
    </location>
</feature>
<keyword evidence="7" id="KW-0406">Ion transport</keyword>
<evidence type="ECO:0000256" key="4">
    <source>
        <dbReference type="ARBA" id="ARBA00022692"/>
    </source>
</evidence>
<evidence type="ECO:0000256" key="3">
    <source>
        <dbReference type="ARBA" id="ARBA00022449"/>
    </source>
</evidence>
<feature type="domain" description="EF-hand" evidence="11">
    <location>
        <begin position="237"/>
        <end position="272"/>
    </location>
</feature>
<name>A0A061RS74_9CHLO</name>
<dbReference type="PANTHER" id="PTHR31503">
    <property type="entry name" value="VACUOLAR CALCIUM ION TRANSPORTER"/>
    <property type="match status" value="1"/>
</dbReference>
<feature type="transmembrane region" description="Helical" evidence="10">
    <location>
        <begin position="504"/>
        <end position="524"/>
    </location>
</feature>
<dbReference type="InterPro" id="IPR004713">
    <property type="entry name" value="CaH_exchang"/>
</dbReference>
<dbReference type="PROSITE" id="PS50222">
    <property type="entry name" value="EF_HAND_2"/>
    <property type="match status" value="2"/>
</dbReference>
<dbReference type="CDD" id="cd00051">
    <property type="entry name" value="EFh"/>
    <property type="match status" value="1"/>
</dbReference>
<dbReference type="GO" id="GO:0005509">
    <property type="term" value="F:calcium ion binding"/>
    <property type="evidence" value="ECO:0007669"/>
    <property type="project" value="InterPro"/>
</dbReference>
<evidence type="ECO:0000256" key="1">
    <source>
        <dbReference type="ARBA" id="ARBA00004127"/>
    </source>
</evidence>
<feature type="transmembrane region" description="Helical" evidence="10">
    <location>
        <begin position="409"/>
        <end position="429"/>
    </location>
</feature>
<feature type="compositionally biased region" description="Acidic residues" evidence="9">
    <location>
        <begin position="352"/>
        <end position="366"/>
    </location>
</feature>
<dbReference type="InterPro" id="IPR044880">
    <property type="entry name" value="NCX_ion-bd_dom_sf"/>
</dbReference>
<feature type="transmembrane region" description="Helical" evidence="10">
    <location>
        <begin position="378"/>
        <end position="397"/>
    </location>
</feature>
<feature type="transmembrane region" description="Helical" evidence="10">
    <location>
        <begin position="43"/>
        <end position="65"/>
    </location>
</feature>
<dbReference type="Pfam" id="PF13499">
    <property type="entry name" value="EF-hand_7"/>
    <property type="match status" value="1"/>
</dbReference>
<evidence type="ECO:0000256" key="8">
    <source>
        <dbReference type="ARBA" id="ARBA00023136"/>
    </source>
</evidence>
<feature type="transmembrane region" description="Helical" evidence="10">
    <location>
        <begin position="85"/>
        <end position="111"/>
    </location>
</feature>
<dbReference type="GO" id="GO:0012505">
    <property type="term" value="C:endomembrane system"/>
    <property type="evidence" value="ECO:0007669"/>
    <property type="project" value="UniProtKB-SubCell"/>
</dbReference>
<dbReference type="Gene3D" id="1.10.238.10">
    <property type="entry name" value="EF-hand"/>
    <property type="match status" value="1"/>
</dbReference>
<comment type="subcellular location">
    <subcellularLocation>
        <location evidence="1">Endomembrane system</location>
        <topology evidence="1">Multi-pass membrane protein</topology>
    </subcellularLocation>
</comment>
<dbReference type="Pfam" id="PF01699">
    <property type="entry name" value="Na_Ca_ex"/>
    <property type="match status" value="2"/>
</dbReference>
<organism evidence="12">
    <name type="scientific">Tetraselmis sp. GSL018</name>
    <dbReference type="NCBI Taxonomy" id="582737"/>
    <lineage>
        <taxon>Eukaryota</taxon>
        <taxon>Viridiplantae</taxon>
        <taxon>Chlorophyta</taxon>
        <taxon>core chlorophytes</taxon>
        <taxon>Chlorodendrophyceae</taxon>
        <taxon>Chlorodendrales</taxon>
        <taxon>Chlorodendraceae</taxon>
        <taxon>Tetraselmis</taxon>
    </lineage>
</organism>
<keyword evidence="6 10" id="KW-1133">Transmembrane helix</keyword>
<keyword evidence="3" id="KW-0050">Antiport</keyword>
<keyword evidence="4 10" id="KW-0812">Transmembrane</keyword>
<feature type="transmembrane region" description="Helical" evidence="10">
    <location>
        <begin position="15"/>
        <end position="31"/>
    </location>
</feature>
<evidence type="ECO:0000259" key="11">
    <source>
        <dbReference type="PROSITE" id="PS50222"/>
    </source>
</evidence>
<keyword evidence="5" id="KW-0106">Calcium</keyword>
<dbReference type="InterPro" id="IPR002048">
    <property type="entry name" value="EF_hand_dom"/>
</dbReference>
<feature type="transmembrane region" description="Helical" evidence="10">
    <location>
        <begin position="175"/>
        <end position="195"/>
    </location>
</feature>
<dbReference type="SMART" id="SM00054">
    <property type="entry name" value="EFh"/>
    <property type="match status" value="2"/>
</dbReference>
<gene>
    <name evidence="12" type="ORF">TSPGSL018_28601</name>
</gene>